<dbReference type="InterPro" id="IPR027417">
    <property type="entry name" value="P-loop_NTPase"/>
</dbReference>
<dbReference type="InterPro" id="IPR007831">
    <property type="entry name" value="T2SS_GspE_N"/>
</dbReference>
<evidence type="ECO:0000313" key="8">
    <source>
        <dbReference type="Proteomes" id="UP000256988"/>
    </source>
</evidence>
<dbReference type="SUPFAM" id="SSF52540">
    <property type="entry name" value="P-loop containing nucleoside triphosphate hydrolases"/>
    <property type="match status" value="1"/>
</dbReference>
<dbReference type="Proteomes" id="UP000256988">
    <property type="component" value="Unassembled WGS sequence"/>
</dbReference>
<reference evidence="7 8" key="1">
    <citation type="submission" date="2018-07" db="EMBL/GenBank/DDBJ databases">
        <title>Genome sequencing of rice bacterial endophytes.</title>
        <authorList>
            <person name="Venturi V."/>
        </authorList>
    </citation>
    <scope>NUCLEOTIDE SEQUENCE [LARGE SCALE GENOMIC DNA]</scope>
    <source>
        <strain evidence="7 8">AG1002</strain>
    </source>
</reference>
<evidence type="ECO:0000256" key="2">
    <source>
        <dbReference type="ARBA" id="ARBA00006611"/>
    </source>
</evidence>
<dbReference type="GO" id="GO:0005737">
    <property type="term" value="C:cytoplasm"/>
    <property type="evidence" value="ECO:0007669"/>
    <property type="project" value="UniProtKB-SubCell"/>
</dbReference>
<dbReference type="InterPro" id="IPR013374">
    <property type="entry name" value="ATPase_typ4_pilus-assembl_PilB"/>
</dbReference>
<dbReference type="AlphaFoldDB" id="A0A3D9F6E2"/>
<dbReference type="PANTHER" id="PTHR30258">
    <property type="entry name" value="TYPE II SECRETION SYSTEM PROTEIN GSPE-RELATED"/>
    <property type="match status" value="1"/>
</dbReference>
<keyword evidence="5" id="KW-0067">ATP-binding</keyword>
<feature type="domain" description="Bacterial type II secretion system protein E" evidence="6">
    <location>
        <begin position="383"/>
        <end position="397"/>
    </location>
</feature>
<evidence type="ECO:0000259" key="6">
    <source>
        <dbReference type="PROSITE" id="PS00662"/>
    </source>
</evidence>
<evidence type="ECO:0000313" key="7">
    <source>
        <dbReference type="EMBL" id="RED10095.1"/>
    </source>
</evidence>
<dbReference type="Gene3D" id="3.30.450.90">
    <property type="match status" value="1"/>
</dbReference>
<proteinExistence type="inferred from homology"/>
<dbReference type="InterPro" id="IPR001482">
    <property type="entry name" value="T2SS/T4SS_dom"/>
</dbReference>
<dbReference type="GO" id="GO:0009297">
    <property type="term" value="P:pilus assembly"/>
    <property type="evidence" value="ECO:0007669"/>
    <property type="project" value="InterPro"/>
</dbReference>
<evidence type="ECO:0000256" key="3">
    <source>
        <dbReference type="ARBA" id="ARBA00022490"/>
    </source>
</evidence>
<dbReference type="FunFam" id="3.30.450.90:FF:000001">
    <property type="entry name" value="Type II secretion system ATPase GspE"/>
    <property type="match status" value="1"/>
</dbReference>
<dbReference type="RefSeq" id="WP_115945320.1">
    <property type="nucleotide sequence ID" value="NZ_QRDL01000001.1"/>
</dbReference>
<dbReference type="PROSITE" id="PS00662">
    <property type="entry name" value="T2SP_E"/>
    <property type="match status" value="1"/>
</dbReference>
<comment type="similarity">
    <text evidence="2">Belongs to the GSP E family.</text>
</comment>
<evidence type="ECO:0000256" key="1">
    <source>
        <dbReference type="ARBA" id="ARBA00004496"/>
    </source>
</evidence>
<evidence type="ECO:0000256" key="5">
    <source>
        <dbReference type="ARBA" id="ARBA00022840"/>
    </source>
</evidence>
<evidence type="ECO:0000256" key="4">
    <source>
        <dbReference type="ARBA" id="ARBA00022741"/>
    </source>
</evidence>
<organism evidence="7 8">
    <name type="scientific">Ectopseudomonas oleovorans</name>
    <name type="common">Pseudomonas oleovorans</name>
    <dbReference type="NCBI Taxonomy" id="301"/>
    <lineage>
        <taxon>Bacteria</taxon>
        <taxon>Pseudomonadati</taxon>
        <taxon>Pseudomonadota</taxon>
        <taxon>Gammaproteobacteria</taxon>
        <taxon>Pseudomonadales</taxon>
        <taxon>Pseudomonadaceae</taxon>
        <taxon>Ectopseudomonas</taxon>
    </lineage>
</organism>
<dbReference type="GO" id="GO:0016887">
    <property type="term" value="F:ATP hydrolysis activity"/>
    <property type="evidence" value="ECO:0007669"/>
    <property type="project" value="InterPro"/>
</dbReference>
<dbReference type="InterPro" id="IPR037257">
    <property type="entry name" value="T2SS_E_N_sf"/>
</dbReference>
<protein>
    <submittedName>
        <fullName evidence="7">Type IV pilus assembly protein PilB</fullName>
    </submittedName>
</protein>
<gene>
    <name evidence="7" type="ORF">DFO60_0766</name>
</gene>
<comment type="caution">
    <text evidence="7">The sequence shown here is derived from an EMBL/GenBank/DDBJ whole genome shotgun (WGS) entry which is preliminary data.</text>
</comment>
<dbReference type="SUPFAM" id="SSF160246">
    <property type="entry name" value="EspE N-terminal domain-like"/>
    <property type="match status" value="1"/>
</dbReference>
<dbReference type="PANTHER" id="PTHR30258:SF1">
    <property type="entry name" value="PROTEIN TRANSPORT PROTEIN HOFB HOMOLOG"/>
    <property type="match status" value="1"/>
</dbReference>
<keyword evidence="3" id="KW-0963">Cytoplasm</keyword>
<accession>A0A3D9F6E2</accession>
<dbReference type="EMBL" id="QRDL01000001">
    <property type="protein sequence ID" value="RED10095.1"/>
    <property type="molecule type" value="Genomic_DNA"/>
</dbReference>
<dbReference type="Pfam" id="PF00437">
    <property type="entry name" value="T2SSE"/>
    <property type="match status" value="1"/>
</dbReference>
<dbReference type="Gene3D" id="3.40.50.300">
    <property type="entry name" value="P-loop containing nucleotide triphosphate hydrolases"/>
    <property type="match status" value="1"/>
</dbReference>
<dbReference type="Pfam" id="PF05157">
    <property type="entry name" value="MshEN"/>
    <property type="match status" value="1"/>
</dbReference>
<dbReference type="Gene3D" id="3.30.300.160">
    <property type="entry name" value="Type II secretion system, protein E, N-terminal domain"/>
    <property type="match status" value="1"/>
</dbReference>
<dbReference type="GO" id="GO:0005886">
    <property type="term" value="C:plasma membrane"/>
    <property type="evidence" value="ECO:0007669"/>
    <property type="project" value="TreeGrafter"/>
</dbReference>
<name>A0A3D9F6E2_ECTOL</name>
<sequence>MNETVMLSGLARQLVDAQLLAEAAAQQAVVKAKQAKVPLVTYLVQQRLVQSRPLAELAAQEFGVPFLDLAAIDKEQLPKDIVNEKLMQQHHFLPLSKRGNKLFIALSDPTNQQAINDVSFGSKLAVEVVLVEDDKLHQAIERYLDTGTGGLELSDLDLDLEAEGGERAQEAVAGSDADDAPVVKFVNKMLLDAIKKGSSDLHFEPYEKMYRVRFRTDGVLHEAARPPVQLVSRISARLKVMSNMDISERRKPQDGRVKLKVSKTKSIDFRVNTLPTLWGEKIVMRILDSSSAQMGIDALGYEDVQKELYLQALKQPQGMILVTGPTGSGKTVSLYTGLNILNTEDINISTAEDPVEINLEGINQVNVNPRQGLDFSQALRAFLRQDPDVIMVGEIRDLETAEIAIKAAQTGHMVMSTLHTNSAAETLTRLRNMGVPAFNLATSVNLIIAQRLARKLCNKCKRVHEVPREALVAEGFRDEEIGSFTLYQPIGCEDCNAGYRGRVGIYEVVKITPALQQMIMEEGNSIEIAARMRKEGFNDLRRSGLVKAMQGITSLEEINRVTKD</sequence>
<keyword evidence="4" id="KW-0547">Nucleotide-binding</keyword>
<dbReference type="GO" id="GO:0005524">
    <property type="term" value="F:ATP binding"/>
    <property type="evidence" value="ECO:0007669"/>
    <property type="project" value="UniProtKB-KW"/>
</dbReference>
<dbReference type="NCBIfam" id="TIGR02538">
    <property type="entry name" value="type_IV_pilB"/>
    <property type="match status" value="1"/>
</dbReference>
<dbReference type="FunFam" id="3.40.50.300:FF:000398">
    <property type="entry name" value="Type IV pilus assembly ATPase PilB"/>
    <property type="match status" value="1"/>
</dbReference>
<comment type="subcellular location">
    <subcellularLocation>
        <location evidence="1">Cytoplasm</location>
    </subcellularLocation>
</comment>
<dbReference type="CDD" id="cd01129">
    <property type="entry name" value="PulE-GspE-like"/>
    <property type="match status" value="1"/>
</dbReference>